<accession>A0A9Q0LC46</accession>
<evidence type="ECO:0000313" key="1">
    <source>
        <dbReference type="EMBL" id="KAJ5069210.1"/>
    </source>
</evidence>
<protein>
    <submittedName>
        <fullName evidence="1">Uncharacterized protein</fullName>
    </submittedName>
</protein>
<reference evidence="1" key="1">
    <citation type="submission" date="2022-10" db="EMBL/GenBank/DDBJ databases">
        <title>Novel sulphate-reducing endosymbionts in the free-living metamonad Anaeramoeba.</title>
        <authorList>
            <person name="Jerlstrom-Hultqvist J."/>
            <person name="Cepicka I."/>
            <person name="Gallot-Lavallee L."/>
            <person name="Salas-Leiva D."/>
            <person name="Curtis B.A."/>
            <person name="Zahonova K."/>
            <person name="Pipaliya S."/>
            <person name="Dacks J."/>
            <person name="Roger A.J."/>
        </authorList>
    </citation>
    <scope>NUCLEOTIDE SEQUENCE</scope>
    <source>
        <strain evidence="1">BMAN</strain>
    </source>
</reference>
<evidence type="ECO:0000313" key="2">
    <source>
        <dbReference type="Proteomes" id="UP001149090"/>
    </source>
</evidence>
<sequence>MNVFGQSITFSDGDINTINFIINTQREIFQACEESNLSLIQTEDTQTYPKLFEAVSVKLQEIFNIKLQKIQNGTFTARYKGVSPLNLKREILQACEDCGFELIQITAGDTKLEYLYLSDTDPKLIEAIAVKLKELYNLSLQRTEDRGYVASFSGSKSFYLTVQAQIIEAAKETGFELTTFGTSQKENVYVFQKK</sequence>
<name>A0A9Q0LC46_ANAIG</name>
<organism evidence="1 2">
    <name type="scientific">Anaeramoeba ignava</name>
    <name type="common">Anaerobic marine amoeba</name>
    <dbReference type="NCBI Taxonomy" id="1746090"/>
    <lineage>
        <taxon>Eukaryota</taxon>
        <taxon>Metamonada</taxon>
        <taxon>Anaeramoebidae</taxon>
        <taxon>Anaeramoeba</taxon>
    </lineage>
</organism>
<comment type="caution">
    <text evidence="1">The sequence shown here is derived from an EMBL/GenBank/DDBJ whole genome shotgun (WGS) entry which is preliminary data.</text>
</comment>
<proteinExistence type="predicted"/>
<dbReference type="EMBL" id="JAPDFW010000107">
    <property type="protein sequence ID" value="KAJ5069210.1"/>
    <property type="molecule type" value="Genomic_DNA"/>
</dbReference>
<keyword evidence="2" id="KW-1185">Reference proteome</keyword>
<dbReference type="Proteomes" id="UP001149090">
    <property type="component" value="Unassembled WGS sequence"/>
</dbReference>
<dbReference type="AlphaFoldDB" id="A0A9Q0LC46"/>
<gene>
    <name evidence="1" type="ORF">M0811_11828</name>
</gene>